<organism evidence="2 3">
    <name type="scientific">Arctia plantaginis</name>
    <name type="common">Wood tiger moth</name>
    <name type="synonym">Phalaena plantaginis</name>
    <dbReference type="NCBI Taxonomy" id="874455"/>
    <lineage>
        <taxon>Eukaryota</taxon>
        <taxon>Metazoa</taxon>
        <taxon>Ecdysozoa</taxon>
        <taxon>Arthropoda</taxon>
        <taxon>Hexapoda</taxon>
        <taxon>Insecta</taxon>
        <taxon>Pterygota</taxon>
        <taxon>Neoptera</taxon>
        <taxon>Endopterygota</taxon>
        <taxon>Lepidoptera</taxon>
        <taxon>Glossata</taxon>
        <taxon>Ditrysia</taxon>
        <taxon>Noctuoidea</taxon>
        <taxon>Erebidae</taxon>
        <taxon>Arctiinae</taxon>
        <taxon>Arctia</taxon>
    </lineage>
</organism>
<dbReference type="EMBL" id="CADEBC010000205">
    <property type="protein sequence ID" value="CAB3225317.1"/>
    <property type="molecule type" value="Genomic_DNA"/>
</dbReference>
<dbReference type="AlphaFoldDB" id="A0A8S0Z120"/>
<evidence type="ECO:0000313" key="3">
    <source>
        <dbReference type="Proteomes" id="UP000494106"/>
    </source>
</evidence>
<evidence type="ECO:0000256" key="1">
    <source>
        <dbReference type="SAM" id="MobiDB-lite"/>
    </source>
</evidence>
<gene>
    <name evidence="2" type="ORF">APLA_LOCUS2457</name>
</gene>
<dbReference type="Proteomes" id="UP000494106">
    <property type="component" value="Unassembled WGS sequence"/>
</dbReference>
<protein>
    <submittedName>
        <fullName evidence="2">Uncharacterized protein</fullName>
    </submittedName>
</protein>
<reference evidence="2 3" key="1">
    <citation type="submission" date="2020-04" db="EMBL/GenBank/DDBJ databases">
        <authorList>
            <person name="Wallbank WR R."/>
            <person name="Pardo Diaz C."/>
            <person name="Kozak K."/>
            <person name="Martin S."/>
            <person name="Jiggins C."/>
            <person name="Moest M."/>
            <person name="Warren A I."/>
            <person name="Byers J.R.P. K."/>
            <person name="Montejo-Kovacevich G."/>
            <person name="Yen C E."/>
        </authorList>
    </citation>
    <scope>NUCLEOTIDE SEQUENCE [LARGE SCALE GENOMIC DNA]</scope>
</reference>
<evidence type="ECO:0000313" key="2">
    <source>
        <dbReference type="EMBL" id="CAB3225317.1"/>
    </source>
</evidence>
<sequence length="87" mass="9585">MSGVGILLNERVRPCGLSPGSRGWLDSSQAGRAAPKSSQGSSLHWADSTRSAFTLWISYLSPNTYQFHRNHCTTQSQQHACRNSVYS</sequence>
<feature type="region of interest" description="Disordered" evidence="1">
    <location>
        <begin position="18"/>
        <end position="44"/>
    </location>
</feature>
<name>A0A8S0Z120_ARCPL</name>
<proteinExistence type="predicted"/>
<comment type="caution">
    <text evidence="2">The sequence shown here is derived from an EMBL/GenBank/DDBJ whole genome shotgun (WGS) entry which is preliminary data.</text>
</comment>
<feature type="compositionally biased region" description="Polar residues" evidence="1">
    <location>
        <begin position="26"/>
        <end position="44"/>
    </location>
</feature>
<accession>A0A8S0Z120</accession>
<keyword evidence="3" id="KW-1185">Reference proteome</keyword>